<keyword evidence="3" id="KW-1185">Reference proteome</keyword>
<proteinExistence type="predicted"/>
<feature type="chain" id="PRO_5018098760" evidence="1">
    <location>
        <begin position="21"/>
        <end position="195"/>
    </location>
</feature>
<feature type="signal peptide" evidence="1">
    <location>
        <begin position="1"/>
        <end position="20"/>
    </location>
</feature>
<sequence length="195" mass="21631">MFKKLAISCVVMSVSFNVLAKSDSPNNDEAIFKCVSGDTYGGTTTVKIKKIGDNTASITARASNNWLMFESAWMAREDRFNYDRGEIKYDSHAGPKASISYRRVHEQHEMCGGVDDGGEGVISSEDKVELDCDDYNDDNYTVDVGVDGNYSITVLDPSKKYDIKTMYTLIKGFHLSGFSFSNSQHTFSVSNCSKQ</sequence>
<reference evidence="2 3" key="1">
    <citation type="submission" date="2018-11" db="EMBL/GenBank/DDBJ databases">
        <title>Genomic Encyclopedia of Type Strains, Phase IV (KMG-IV): sequencing the most valuable type-strain genomes for metagenomic binning, comparative biology and taxonomic classification.</title>
        <authorList>
            <person name="Goeker M."/>
        </authorList>
    </citation>
    <scope>NUCLEOTIDE SEQUENCE [LARGE SCALE GENOMIC DNA]</scope>
    <source>
        <strain evidence="2 3">DSM 100316</strain>
    </source>
</reference>
<dbReference type="AlphaFoldDB" id="A0A3N2E0H7"/>
<name>A0A3N2E0H7_9GAMM</name>
<evidence type="ECO:0000313" key="3">
    <source>
        <dbReference type="Proteomes" id="UP000275394"/>
    </source>
</evidence>
<dbReference type="Proteomes" id="UP000275394">
    <property type="component" value="Unassembled WGS sequence"/>
</dbReference>
<organism evidence="2 3">
    <name type="scientific">Sinobacterium caligoides</name>
    <dbReference type="NCBI Taxonomy" id="933926"/>
    <lineage>
        <taxon>Bacteria</taxon>
        <taxon>Pseudomonadati</taxon>
        <taxon>Pseudomonadota</taxon>
        <taxon>Gammaproteobacteria</taxon>
        <taxon>Cellvibrionales</taxon>
        <taxon>Spongiibacteraceae</taxon>
        <taxon>Sinobacterium</taxon>
    </lineage>
</organism>
<dbReference type="RefSeq" id="WP_148059328.1">
    <property type="nucleotide sequence ID" value="NZ_RKHR01000003.1"/>
</dbReference>
<comment type="caution">
    <text evidence="2">The sequence shown here is derived from an EMBL/GenBank/DDBJ whole genome shotgun (WGS) entry which is preliminary data.</text>
</comment>
<keyword evidence="1" id="KW-0732">Signal</keyword>
<evidence type="ECO:0000256" key="1">
    <source>
        <dbReference type="SAM" id="SignalP"/>
    </source>
</evidence>
<dbReference type="EMBL" id="RKHR01000003">
    <property type="protein sequence ID" value="ROS05588.1"/>
    <property type="molecule type" value="Genomic_DNA"/>
</dbReference>
<evidence type="ECO:0000313" key="2">
    <source>
        <dbReference type="EMBL" id="ROS05588.1"/>
    </source>
</evidence>
<protein>
    <submittedName>
        <fullName evidence="2">Uncharacterized protein</fullName>
    </submittedName>
</protein>
<gene>
    <name evidence="2" type="ORF">EDC56_1128</name>
</gene>
<accession>A0A3N2E0H7</accession>